<evidence type="ECO:0000313" key="5">
    <source>
        <dbReference type="Proteomes" id="UP000594261"/>
    </source>
</evidence>
<feature type="compositionally biased region" description="Basic and acidic residues" evidence="1">
    <location>
        <begin position="316"/>
        <end position="325"/>
    </location>
</feature>
<dbReference type="InParanoid" id="A0A7N2L2Q0"/>
<dbReference type="InterPro" id="IPR025836">
    <property type="entry name" value="Zn_knuckle_CX2CX4HX4C"/>
</dbReference>
<evidence type="ECO:0000256" key="1">
    <source>
        <dbReference type="SAM" id="MobiDB-lite"/>
    </source>
</evidence>
<dbReference type="InterPro" id="IPR040256">
    <property type="entry name" value="At4g02000-like"/>
</dbReference>
<evidence type="ECO:0000259" key="2">
    <source>
        <dbReference type="Pfam" id="PF14111"/>
    </source>
</evidence>
<evidence type="ECO:0000259" key="3">
    <source>
        <dbReference type="Pfam" id="PF14392"/>
    </source>
</evidence>
<dbReference type="Pfam" id="PF14392">
    <property type="entry name" value="zf-CCHC_4"/>
    <property type="match status" value="1"/>
</dbReference>
<evidence type="ECO:0000313" key="4">
    <source>
        <dbReference type="EnsemblPlants" id="QL02p095718:mrna:CDS:1"/>
    </source>
</evidence>
<feature type="region of interest" description="Disordered" evidence="1">
    <location>
        <begin position="304"/>
        <end position="325"/>
    </location>
</feature>
<accession>A0A7N2L2Q0</accession>
<feature type="domain" description="Zinc knuckle CX2CX4HX4C" evidence="3">
    <location>
        <begin position="168"/>
        <end position="215"/>
    </location>
</feature>
<dbReference type="Proteomes" id="UP000594261">
    <property type="component" value="Chromosome 2"/>
</dbReference>
<dbReference type="PANTHER" id="PTHR31286">
    <property type="entry name" value="GLYCINE-RICH CELL WALL STRUCTURAL PROTEIN 1.8-LIKE"/>
    <property type="match status" value="1"/>
</dbReference>
<dbReference type="OMA" id="EIFRTEM"/>
<dbReference type="EnsemblPlants" id="QL02p095718:mrna">
    <property type="protein sequence ID" value="QL02p095718:mrna:CDS:1"/>
    <property type="gene ID" value="QL02p095718"/>
</dbReference>
<reference evidence="5" key="1">
    <citation type="journal article" date="2016" name="G3 (Bethesda)">
        <title>First Draft Assembly and Annotation of the Genome of a California Endemic Oak Quercus lobata Nee (Fagaceae).</title>
        <authorList>
            <person name="Sork V.L."/>
            <person name="Fitz-Gibbon S.T."/>
            <person name="Puiu D."/>
            <person name="Crepeau M."/>
            <person name="Gugger P.F."/>
            <person name="Sherman R."/>
            <person name="Stevens K."/>
            <person name="Langley C.H."/>
            <person name="Pellegrini M."/>
            <person name="Salzberg S.L."/>
        </authorList>
    </citation>
    <scope>NUCLEOTIDE SEQUENCE [LARGE SCALE GENOMIC DNA]</scope>
    <source>
        <strain evidence="5">cv. SW786</strain>
    </source>
</reference>
<dbReference type="PANTHER" id="PTHR31286:SF167">
    <property type="entry name" value="OS09G0268800 PROTEIN"/>
    <property type="match status" value="1"/>
</dbReference>
<feature type="domain" description="DUF4283" evidence="2">
    <location>
        <begin position="31"/>
        <end position="108"/>
    </location>
</feature>
<protein>
    <recommendedName>
        <fullName evidence="6">DUF4283 domain-containing protein</fullName>
    </recommendedName>
</protein>
<organism evidence="4 5">
    <name type="scientific">Quercus lobata</name>
    <name type="common">Valley oak</name>
    <dbReference type="NCBI Taxonomy" id="97700"/>
    <lineage>
        <taxon>Eukaryota</taxon>
        <taxon>Viridiplantae</taxon>
        <taxon>Streptophyta</taxon>
        <taxon>Embryophyta</taxon>
        <taxon>Tracheophyta</taxon>
        <taxon>Spermatophyta</taxon>
        <taxon>Magnoliopsida</taxon>
        <taxon>eudicotyledons</taxon>
        <taxon>Gunneridae</taxon>
        <taxon>Pentapetalae</taxon>
        <taxon>rosids</taxon>
        <taxon>fabids</taxon>
        <taxon>Fagales</taxon>
        <taxon>Fagaceae</taxon>
        <taxon>Quercus</taxon>
    </lineage>
</organism>
<dbReference type="Gramene" id="QL02p095718:mrna">
    <property type="protein sequence ID" value="QL02p095718:mrna:CDS:1"/>
    <property type="gene ID" value="QL02p095718"/>
</dbReference>
<dbReference type="AlphaFoldDB" id="A0A7N2L2Q0"/>
<dbReference type="InterPro" id="IPR025558">
    <property type="entry name" value="DUF4283"/>
</dbReference>
<proteinExistence type="predicted"/>
<evidence type="ECO:0008006" key="6">
    <source>
        <dbReference type="Google" id="ProtNLM"/>
    </source>
</evidence>
<keyword evidence="5" id="KW-1185">Reference proteome</keyword>
<dbReference type="Pfam" id="PF14111">
    <property type="entry name" value="DUF4283"/>
    <property type="match status" value="1"/>
</dbReference>
<reference evidence="4" key="2">
    <citation type="submission" date="2021-01" db="UniProtKB">
        <authorList>
            <consortium name="EnsemblPlants"/>
        </authorList>
    </citation>
    <scope>IDENTIFICATION</scope>
</reference>
<name>A0A7N2L2Q0_QUELO</name>
<sequence>MEELTKTWNSLTLSECECSNFRIKEDQAKIEFIIAAKFLTKRALNIDSIAKTFTPIWRSRNGFKIQKESSHVVLFTFDDKNEMEKVMATEPWSFDKRLMVLQRFGKEMDLKDMEFNKVTFWVQVHDLPIRFQTRRIAEQLCEAIGKVNVGTDEDETEGDNFLRVRVTIDISQPLYRGRVILLDSGKEMWVPFKYERLPSLCFWCGCLTHDDRDCELWAESEGSLTPESQEFGPWLKAAPFMPSRCYMVKVPGFFTGKKAGTSSEKPSVVKKAPMVVVRSVNQVLEIFRTEMESLETHIESNMESVLQDVSPHKPKLPTDEGSKEDGMLHQAETLEEKVSGEAFKEEIRELDEEIKKYDKATTVPPSLGVYMGKENIESQPCINEPKMPCPTAHVAKRWWSSIILEKFY</sequence>